<protein>
    <submittedName>
        <fullName evidence="1">Uncharacterized protein</fullName>
    </submittedName>
</protein>
<keyword evidence="2" id="KW-1185">Reference proteome</keyword>
<evidence type="ECO:0000313" key="1">
    <source>
        <dbReference type="EMBL" id="MBA0776356.1"/>
    </source>
</evidence>
<feature type="non-terminal residue" evidence="1">
    <location>
        <position position="341"/>
    </location>
</feature>
<proteinExistence type="predicted"/>
<sequence length="341" mass="39836">MASFSTSASSLAIEFQEGDMDKYLQQLQSYTFIQEQGFDPLMRNCKGIWENATKREWKKFCLLVEKPLIILMVQDFYLTLKQREAARQFYGMHSFVKVKRVNVPVTDMSIFQIYDAPNYYHYYLYKTDLKEFKNIDTEEILRFLTEGKKMWTYRMGTVIPETFNQELMTPKAKMWMKFHKIRLKEGKIPLVDTLRKHNPTMKEVVKKELLKRLDAELVQNNEQNEVHSKPTIEGGNMDNQDNYDEDNLVTQAILSALNRVVGASMGGVSHGTIPKRLRSSGVELFRGISRTTPTVAEYYMETIEPYRIVSKYEEEFLRLSCYAPSMVASDQEKSFRFQGGL</sequence>
<comment type="caution">
    <text evidence="1">The sequence shown here is derived from an EMBL/GenBank/DDBJ whole genome shotgun (WGS) entry which is preliminary data.</text>
</comment>
<gene>
    <name evidence="1" type="ORF">Gotri_011360</name>
</gene>
<name>A0A7J9ETH8_9ROSI</name>
<organism evidence="1 2">
    <name type="scientific">Gossypium trilobum</name>
    <dbReference type="NCBI Taxonomy" id="34281"/>
    <lineage>
        <taxon>Eukaryota</taxon>
        <taxon>Viridiplantae</taxon>
        <taxon>Streptophyta</taxon>
        <taxon>Embryophyta</taxon>
        <taxon>Tracheophyta</taxon>
        <taxon>Spermatophyta</taxon>
        <taxon>Magnoliopsida</taxon>
        <taxon>eudicotyledons</taxon>
        <taxon>Gunneridae</taxon>
        <taxon>Pentapetalae</taxon>
        <taxon>rosids</taxon>
        <taxon>malvids</taxon>
        <taxon>Malvales</taxon>
        <taxon>Malvaceae</taxon>
        <taxon>Malvoideae</taxon>
        <taxon>Gossypium</taxon>
    </lineage>
</organism>
<dbReference type="Proteomes" id="UP000593568">
    <property type="component" value="Unassembled WGS sequence"/>
</dbReference>
<dbReference type="EMBL" id="JABEZW010000009">
    <property type="protein sequence ID" value="MBA0776356.1"/>
    <property type="molecule type" value="Genomic_DNA"/>
</dbReference>
<reference evidence="1 2" key="1">
    <citation type="journal article" date="2019" name="Genome Biol. Evol.">
        <title>Insights into the evolution of the New World diploid cottons (Gossypium, subgenus Houzingenia) based on genome sequencing.</title>
        <authorList>
            <person name="Grover C.E."/>
            <person name="Arick M.A. 2nd"/>
            <person name="Thrash A."/>
            <person name="Conover J.L."/>
            <person name="Sanders W.S."/>
            <person name="Peterson D.G."/>
            <person name="Frelichowski J.E."/>
            <person name="Scheffler J.A."/>
            <person name="Scheffler B.E."/>
            <person name="Wendel J.F."/>
        </authorList>
    </citation>
    <scope>NUCLEOTIDE SEQUENCE [LARGE SCALE GENOMIC DNA]</scope>
    <source>
        <strain evidence="1">8</strain>
        <tissue evidence="1">Leaf</tissue>
    </source>
</reference>
<accession>A0A7J9ETH8</accession>
<dbReference type="AlphaFoldDB" id="A0A7J9ETH8"/>
<evidence type="ECO:0000313" key="2">
    <source>
        <dbReference type="Proteomes" id="UP000593568"/>
    </source>
</evidence>